<keyword evidence="5 6" id="KW-0961">Cell wall biogenesis/degradation</keyword>
<evidence type="ECO:0000313" key="11">
    <source>
        <dbReference type="Proteomes" id="UP000065220"/>
    </source>
</evidence>
<dbReference type="InterPro" id="IPR038063">
    <property type="entry name" value="Transpep_catalytic_dom"/>
</dbReference>
<dbReference type="PANTHER" id="PTHR30582:SF2">
    <property type="entry name" value="L,D-TRANSPEPTIDASE YCIB-RELATED"/>
    <property type="match status" value="1"/>
</dbReference>
<comment type="pathway">
    <text evidence="1 6">Cell wall biogenesis; peptidoglycan biosynthesis.</text>
</comment>
<name>A0A0X8JGW5_ACTRD</name>
<dbReference type="CDD" id="cd16913">
    <property type="entry name" value="YkuD_like"/>
    <property type="match status" value="1"/>
</dbReference>
<dbReference type="KEGG" id="ard:AXF14_00425"/>
<keyword evidence="8" id="KW-1133">Transmembrane helix</keyword>
<dbReference type="STRING" id="111015.AXF14_00425"/>
<evidence type="ECO:0000313" key="10">
    <source>
        <dbReference type="EMBL" id="AMD88317.1"/>
    </source>
</evidence>
<dbReference type="PROSITE" id="PS52029">
    <property type="entry name" value="LD_TPASE"/>
    <property type="match status" value="1"/>
</dbReference>
<feature type="active site" description="Proton donor/acceptor" evidence="6">
    <location>
        <position position="523"/>
    </location>
</feature>
<evidence type="ECO:0000256" key="7">
    <source>
        <dbReference type="SAM" id="MobiDB-lite"/>
    </source>
</evidence>
<dbReference type="AlphaFoldDB" id="A0A0X8JGW5"/>
<protein>
    <recommendedName>
        <fullName evidence="9">L,D-TPase catalytic domain-containing protein</fullName>
    </recommendedName>
</protein>
<sequence>MSSPYGDAAGSRPAASSEAPADRVSRTSIIPTSGATAASAPEAAETTVVPVVAPAAETTTLAAVTPDEARDAEDGGSHAGTWDDEAEETPRRRRRWPWIAAAALILVGVVGGGAYAYSEHYTDAATPGTTVAGTDVSGMTRAEIVSLVEDEAAKSEVTITGDATATASLADLGTTVDAEKTADAAMAASGSVTGRFKALVDHTSVDVVTKTDVATAQEYAQSLVPADKTAARNASVVLSDDGTSFVITNAVNGTSLDASAMEEAAKAAAQDLTSKSISVKYSTTPPAVSDEDAQKVADAANALVAQDVTVSNEDGSKTFTPDEATKASWVTVTAQDGAAPTLGANGSKIGEWVATEGATLNVDAVTGVRNVNSKGDVVETVTEAVDGTKVANMDEIATALTEAFPKGQGWTGTFKTETTKAEWKERTIADGAENLAYQAAEGEKWIDIDLSSKTVTAYAGSTVVRGPVSVVDGASATPTVTGTFHVYLKYASQTMQGQNADGSDYKTEGVPWISYFYEGYALHGAPWRSSFGYSGSHGCLNMPVSDAKWFYDWDEVGTTVVSHY</sequence>
<dbReference type="GO" id="GO:0005576">
    <property type="term" value="C:extracellular region"/>
    <property type="evidence" value="ECO:0007669"/>
    <property type="project" value="TreeGrafter"/>
</dbReference>
<dbReference type="PANTHER" id="PTHR30582">
    <property type="entry name" value="L,D-TRANSPEPTIDASE"/>
    <property type="match status" value="1"/>
</dbReference>
<dbReference type="Pfam" id="PF03734">
    <property type="entry name" value="YkuD"/>
    <property type="match status" value="1"/>
</dbReference>
<organism evidence="10 11">
    <name type="scientific">Actinomyces radicidentis</name>
    <dbReference type="NCBI Taxonomy" id="111015"/>
    <lineage>
        <taxon>Bacteria</taxon>
        <taxon>Bacillati</taxon>
        <taxon>Actinomycetota</taxon>
        <taxon>Actinomycetes</taxon>
        <taxon>Actinomycetales</taxon>
        <taxon>Actinomycetaceae</taxon>
        <taxon>Actinomyces</taxon>
    </lineage>
</organism>
<feature type="active site" description="Nucleophile" evidence="6">
    <location>
        <position position="539"/>
    </location>
</feature>
<feature type="transmembrane region" description="Helical" evidence="8">
    <location>
        <begin position="98"/>
        <end position="117"/>
    </location>
</feature>
<dbReference type="Proteomes" id="UP000065220">
    <property type="component" value="Chromosome"/>
</dbReference>
<dbReference type="UniPathway" id="UPA00219"/>
<evidence type="ECO:0000256" key="5">
    <source>
        <dbReference type="ARBA" id="ARBA00023316"/>
    </source>
</evidence>
<keyword evidence="11" id="KW-1185">Reference proteome</keyword>
<feature type="compositionally biased region" description="Basic and acidic residues" evidence="7">
    <location>
        <begin position="67"/>
        <end position="76"/>
    </location>
</feature>
<keyword evidence="8" id="KW-0472">Membrane</keyword>
<dbReference type="GO" id="GO:0016740">
    <property type="term" value="F:transferase activity"/>
    <property type="evidence" value="ECO:0007669"/>
    <property type="project" value="UniProtKB-KW"/>
</dbReference>
<keyword evidence="3 6" id="KW-0133">Cell shape</keyword>
<dbReference type="GO" id="GO:0071972">
    <property type="term" value="F:peptidoglycan L,D-transpeptidase activity"/>
    <property type="evidence" value="ECO:0007669"/>
    <property type="project" value="TreeGrafter"/>
</dbReference>
<evidence type="ECO:0000259" key="9">
    <source>
        <dbReference type="PROSITE" id="PS52029"/>
    </source>
</evidence>
<dbReference type="Gene3D" id="2.40.440.10">
    <property type="entry name" value="L,D-transpeptidase catalytic domain-like"/>
    <property type="match status" value="1"/>
</dbReference>
<feature type="compositionally biased region" description="Low complexity" evidence="7">
    <location>
        <begin position="27"/>
        <end position="46"/>
    </location>
</feature>
<keyword evidence="2" id="KW-0808">Transferase</keyword>
<feature type="region of interest" description="Disordered" evidence="7">
    <location>
        <begin position="59"/>
        <end position="92"/>
    </location>
</feature>
<dbReference type="GO" id="GO:0008360">
    <property type="term" value="P:regulation of cell shape"/>
    <property type="evidence" value="ECO:0007669"/>
    <property type="project" value="UniProtKB-UniRule"/>
</dbReference>
<dbReference type="GO" id="GO:0071555">
    <property type="term" value="P:cell wall organization"/>
    <property type="evidence" value="ECO:0007669"/>
    <property type="project" value="UniProtKB-UniRule"/>
</dbReference>
<dbReference type="SUPFAM" id="SSF141523">
    <property type="entry name" value="L,D-transpeptidase catalytic domain-like"/>
    <property type="match status" value="1"/>
</dbReference>
<gene>
    <name evidence="10" type="ORF">AXF14_00425</name>
</gene>
<evidence type="ECO:0000256" key="4">
    <source>
        <dbReference type="ARBA" id="ARBA00022984"/>
    </source>
</evidence>
<evidence type="ECO:0000256" key="6">
    <source>
        <dbReference type="PROSITE-ProRule" id="PRU01373"/>
    </source>
</evidence>
<dbReference type="InterPro" id="IPR050979">
    <property type="entry name" value="LD-transpeptidase"/>
</dbReference>
<accession>A0A0X8JGW5</accession>
<dbReference type="EMBL" id="CP014228">
    <property type="protein sequence ID" value="AMD88317.1"/>
    <property type="molecule type" value="Genomic_DNA"/>
</dbReference>
<dbReference type="InterPro" id="IPR005490">
    <property type="entry name" value="LD_TPept_cat_dom"/>
</dbReference>
<keyword evidence="8" id="KW-0812">Transmembrane</keyword>
<proteinExistence type="predicted"/>
<dbReference type="GO" id="GO:0018104">
    <property type="term" value="P:peptidoglycan-protein cross-linking"/>
    <property type="evidence" value="ECO:0007669"/>
    <property type="project" value="TreeGrafter"/>
</dbReference>
<evidence type="ECO:0000256" key="1">
    <source>
        <dbReference type="ARBA" id="ARBA00004752"/>
    </source>
</evidence>
<keyword evidence="4 6" id="KW-0573">Peptidoglycan synthesis</keyword>
<evidence type="ECO:0000256" key="3">
    <source>
        <dbReference type="ARBA" id="ARBA00022960"/>
    </source>
</evidence>
<evidence type="ECO:0000256" key="8">
    <source>
        <dbReference type="SAM" id="Phobius"/>
    </source>
</evidence>
<feature type="region of interest" description="Disordered" evidence="7">
    <location>
        <begin position="1"/>
        <end position="46"/>
    </location>
</feature>
<evidence type="ECO:0000256" key="2">
    <source>
        <dbReference type="ARBA" id="ARBA00022679"/>
    </source>
</evidence>
<reference evidence="11" key="1">
    <citation type="submission" date="2016-02" db="EMBL/GenBank/DDBJ databases">
        <authorList>
            <person name="Holder M.E."/>
            <person name="Ajami N.J."/>
            <person name="Petrosino J.F."/>
        </authorList>
    </citation>
    <scope>NUCLEOTIDE SEQUENCE [LARGE SCALE GENOMIC DNA]</scope>
    <source>
        <strain evidence="11">CCUG 36733</strain>
    </source>
</reference>
<feature type="domain" description="L,D-TPase catalytic" evidence="9">
    <location>
        <begin position="444"/>
        <end position="563"/>
    </location>
</feature>